<organism evidence="1 2">
    <name type="scientific">Smallanthus sonchifolius</name>
    <dbReference type="NCBI Taxonomy" id="185202"/>
    <lineage>
        <taxon>Eukaryota</taxon>
        <taxon>Viridiplantae</taxon>
        <taxon>Streptophyta</taxon>
        <taxon>Embryophyta</taxon>
        <taxon>Tracheophyta</taxon>
        <taxon>Spermatophyta</taxon>
        <taxon>Magnoliopsida</taxon>
        <taxon>eudicotyledons</taxon>
        <taxon>Gunneridae</taxon>
        <taxon>Pentapetalae</taxon>
        <taxon>asterids</taxon>
        <taxon>campanulids</taxon>
        <taxon>Asterales</taxon>
        <taxon>Asteraceae</taxon>
        <taxon>Asteroideae</taxon>
        <taxon>Heliantheae alliance</taxon>
        <taxon>Millerieae</taxon>
        <taxon>Smallanthus</taxon>
    </lineage>
</organism>
<dbReference type="EMBL" id="CM042021">
    <property type="protein sequence ID" value="KAI3820135.1"/>
    <property type="molecule type" value="Genomic_DNA"/>
</dbReference>
<gene>
    <name evidence="1" type="ORF">L1987_13993</name>
</gene>
<proteinExistence type="predicted"/>
<reference evidence="2" key="1">
    <citation type="journal article" date="2022" name="Mol. Ecol. Resour.">
        <title>The genomes of chicory, endive, great burdock and yacon provide insights into Asteraceae palaeo-polyploidization history and plant inulin production.</title>
        <authorList>
            <person name="Fan W."/>
            <person name="Wang S."/>
            <person name="Wang H."/>
            <person name="Wang A."/>
            <person name="Jiang F."/>
            <person name="Liu H."/>
            <person name="Zhao H."/>
            <person name="Xu D."/>
            <person name="Zhang Y."/>
        </authorList>
    </citation>
    <scope>NUCLEOTIDE SEQUENCE [LARGE SCALE GENOMIC DNA]</scope>
    <source>
        <strain evidence="2">cv. Yunnan</strain>
    </source>
</reference>
<protein>
    <submittedName>
        <fullName evidence="1">Uncharacterized protein</fullName>
    </submittedName>
</protein>
<dbReference type="Proteomes" id="UP001056120">
    <property type="component" value="Linkage Group LG04"/>
</dbReference>
<reference evidence="1 2" key="2">
    <citation type="journal article" date="2022" name="Mol. Ecol. Resour.">
        <title>The genomes of chicory, endive, great burdock and yacon provide insights into Asteraceae paleo-polyploidization history and plant inulin production.</title>
        <authorList>
            <person name="Fan W."/>
            <person name="Wang S."/>
            <person name="Wang H."/>
            <person name="Wang A."/>
            <person name="Jiang F."/>
            <person name="Liu H."/>
            <person name="Zhao H."/>
            <person name="Xu D."/>
            <person name="Zhang Y."/>
        </authorList>
    </citation>
    <scope>NUCLEOTIDE SEQUENCE [LARGE SCALE GENOMIC DNA]</scope>
    <source>
        <strain evidence="2">cv. Yunnan</strain>
        <tissue evidence="1">Leaves</tissue>
    </source>
</reference>
<comment type="caution">
    <text evidence="1">The sequence shown here is derived from an EMBL/GenBank/DDBJ whole genome shotgun (WGS) entry which is preliminary data.</text>
</comment>
<keyword evidence="2" id="KW-1185">Reference proteome</keyword>
<evidence type="ECO:0000313" key="1">
    <source>
        <dbReference type="EMBL" id="KAI3820135.1"/>
    </source>
</evidence>
<sequence>MNYLTVEFLLVIKRKCFTSLIFHKHWSFSASFLIMDHNIKGMATCMTYGTMDRRCIKFLTDSYCTTRKIHESRPVVLSR</sequence>
<name>A0ACB9JK59_9ASTR</name>
<accession>A0ACB9JK59</accession>
<evidence type="ECO:0000313" key="2">
    <source>
        <dbReference type="Proteomes" id="UP001056120"/>
    </source>
</evidence>